<gene>
    <name evidence="7" type="ORF">TL5118_02818</name>
    <name evidence="8" type="ORF">TL5120_01177</name>
</gene>
<dbReference type="PANTHER" id="PTHR42681:SF1">
    <property type="entry name" value="MALONYL-COA-ACYL CARRIER PROTEIN TRANSACYLASE, MITOCHONDRIAL"/>
    <property type="match status" value="1"/>
</dbReference>
<dbReference type="SUPFAM" id="SSF52151">
    <property type="entry name" value="FabD/lysophospholipase-like"/>
    <property type="match status" value="1"/>
</dbReference>
<dbReference type="EC" id="2.3.1.39" evidence="1"/>
<keyword evidence="3" id="KW-0012">Acyltransferase</keyword>
<organism evidence="8 10">
    <name type="scientific">Thalassovita autumnalis</name>
    <dbReference type="NCBI Taxonomy" id="2072972"/>
    <lineage>
        <taxon>Bacteria</taxon>
        <taxon>Pseudomonadati</taxon>
        <taxon>Pseudomonadota</taxon>
        <taxon>Alphaproteobacteria</taxon>
        <taxon>Rhodobacterales</taxon>
        <taxon>Roseobacteraceae</taxon>
        <taxon>Thalassovita</taxon>
    </lineage>
</organism>
<dbReference type="GO" id="GO:0004314">
    <property type="term" value="F:[acyl-carrier-protein] S-malonyltransferase activity"/>
    <property type="evidence" value="ECO:0007669"/>
    <property type="project" value="UniProtKB-EC"/>
</dbReference>
<dbReference type="AlphaFoldDB" id="A0A0N7LXA9"/>
<dbReference type="InterPro" id="IPR016035">
    <property type="entry name" value="Acyl_Trfase/lysoPLipase"/>
</dbReference>
<dbReference type="GO" id="GO:0006633">
    <property type="term" value="P:fatty acid biosynthetic process"/>
    <property type="evidence" value="ECO:0007669"/>
    <property type="project" value="TreeGrafter"/>
</dbReference>
<feature type="region of interest" description="Disordered" evidence="5">
    <location>
        <begin position="319"/>
        <end position="346"/>
    </location>
</feature>
<evidence type="ECO:0000313" key="8">
    <source>
        <dbReference type="EMBL" id="CUH71391.1"/>
    </source>
</evidence>
<evidence type="ECO:0000256" key="3">
    <source>
        <dbReference type="ARBA" id="ARBA00023315"/>
    </source>
</evidence>
<dbReference type="PANTHER" id="PTHR42681">
    <property type="entry name" value="MALONYL-COA-ACYL CARRIER PROTEIN TRANSACYLASE, MITOCHONDRIAL"/>
    <property type="match status" value="1"/>
</dbReference>
<dbReference type="RefSeq" id="WP_058242709.1">
    <property type="nucleotide sequence ID" value="NZ_CYSB01000036.1"/>
</dbReference>
<evidence type="ECO:0000256" key="2">
    <source>
        <dbReference type="ARBA" id="ARBA00022679"/>
    </source>
</evidence>
<evidence type="ECO:0000313" key="10">
    <source>
        <dbReference type="Proteomes" id="UP000051887"/>
    </source>
</evidence>
<protein>
    <recommendedName>
        <fullName evidence="1">[acyl-carrier-protein] S-malonyltransferase</fullName>
        <ecNumber evidence="1">2.3.1.39</ecNumber>
    </recommendedName>
</protein>
<dbReference type="InterPro" id="IPR001227">
    <property type="entry name" value="Ac_transferase_dom_sf"/>
</dbReference>
<reference evidence="7 9" key="2">
    <citation type="submission" date="2015-09" db="EMBL/GenBank/DDBJ databases">
        <authorList>
            <person name="Rodrigo-Torres L."/>
            <person name="Arahal D.R."/>
        </authorList>
    </citation>
    <scope>NUCLEOTIDE SEQUENCE [LARGE SCALE GENOMIC DNA]</scope>
    <source>
        <strain evidence="7 9">CECT 5118</strain>
    </source>
</reference>
<dbReference type="Gene3D" id="3.30.70.250">
    <property type="entry name" value="Malonyl-CoA ACP transacylase, ACP-binding"/>
    <property type="match status" value="1"/>
</dbReference>
<evidence type="ECO:0000256" key="4">
    <source>
        <dbReference type="ARBA" id="ARBA00048462"/>
    </source>
</evidence>
<accession>A0A0N7LXA9</accession>
<dbReference type="OrthoDB" id="5756162at2"/>
<evidence type="ECO:0000256" key="5">
    <source>
        <dbReference type="SAM" id="MobiDB-lite"/>
    </source>
</evidence>
<dbReference type="Proteomes" id="UP000051086">
    <property type="component" value="Unassembled WGS sequence"/>
</dbReference>
<reference evidence="8 10" key="1">
    <citation type="submission" date="2015-09" db="EMBL/GenBank/DDBJ databases">
        <authorList>
            <consortium name="Swine Surveillance"/>
        </authorList>
    </citation>
    <scope>NUCLEOTIDE SEQUENCE [LARGE SCALE GENOMIC DNA]</scope>
    <source>
        <strain evidence="8 10">5120</strain>
    </source>
</reference>
<dbReference type="Gene3D" id="3.40.366.10">
    <property type="entry name" value="Malonyl-Coenzyme A Acyl Carrier Protein, domain 2"/>
    <property type="match status" value="1"/>
</dbReference>
<comment type="catalytic activity">
    <reaction evidence="4">
        <text>holo-[ACP] + malonyl-CoA = malonyl-[ACP] + CoA</text>
        <dbReference type="Rhea" id="RHEA:41792"/>
        <dbReference type="Rhea" id="RHEA-COMP:9623"/>
        <dbReference type="Rhea" id="RHEA-COMP:9685"/>
        <dbReference type="ChEBI" id="CHEBI:57287"/>
        <dbReference type="ChEBI" id="CHEBI:57384"/>
        <dbReference type="ChEBI" id="CHEBI:64479"/>
        <dbReference type="ChEBI" id="CHEBI:78449"/>
        <dbReference type="EC" id="2.3.1.39"/>
    </reaction>
</comment>
<sequence length="346" mass="37318">MSSKKTAVVICPGRGTYNAAELGYLSRHFRDADLMARFDAERTRMGQDSLAALDGAERFSLARHSRGDNASALIYAATLGDFMAINRDEVEVVAVTGNSMGWYSALACGGALSAEEGFKVSNTMGSLMQAALIGGQVIYPWVDEDWRPQPTRRAALLSVVDEINARAGHVLTLSIDLGGMLVLAGDEPGLAAFEAAVEPTQGRFPMRLGNHAAFHSHLQAPVAQQGRDQLPASLFQQPDLPMIDGRGAIWWPGACDLGALWSYTLGHQVTETYDFTHAITVAAREFAPDMFIVTGPGTTLGGAVAQSLIRAGWRGIEDKSSFKQQQDQHPRLISMGREDQRAVVSK</sequence>
<keyword evidence="9" id="KW-1185">Reference proteome</keyword>
<dbReference type="EMBL" id="CYSC01000020">
    <property type="protein sequence ID" value="CUH71391.1"/>
    <property type="molecule type" value="Genomic_DNA"/>
</dbReference>
<keyword evidence="2" id="KW-0808">Transferase</keyword>
<name>A0A0N7LXA9_9RHOB</name>
<evidence type="ECO:0000256" key="1">
    <source>
        <dbReference type="ARBA" id="ARBA00013258"/>
    </source>
</evidence>
<evidence type="ECO:0000259" key="6">
    <source>
        <dbReference type="SMART" id="SM00827"/>
    </source>
</evidence>
<evidence type="ECO:0000313" key="9">
    <source>
        <dbReference type="Proteomes" id="UP000051086"/>
    </source>
</evidence>
<dbReference type="InterPro" id="IPR050858">
    <property type="entry name" value="Mal-CoA-ACP_Trans/PKS_FabD"/>
</dbReference>
<dbReference type="EMBL" id="CYSB01000036">
    <property type="protein sequence ID" value="CUH68859.1"/>
    <property type="molecule type" value="Genomic_DNA"/>
</dbReference>
<dbReference type="InterPro" id="IPR014043">
    <property type="entry name" value="Acyl_transferase_dom"/>
</dbReference>
<dbReference type="Proteomes" id="UP000051887">
    <property type="component" value="Unassembled WGS sequence"/>
</dbReference>
<feature type="domain" description="Malonyl-CoA:ACP transacylase (MAT)" evidence="6">
    <location>
        <begin position="31"/>
        <end position="340"/>
    </location>
</feature>
<dbReference type="SMART" id="SM00827">
    <property type="entry name" value="PKS_AT"/>
    <property type="match status" value="1"/>
</dbReference>
<evidence type="ECO:0000313" key="7">
    <source>
        <dbReference type="EMBL" id="CUH68859.1"/>
    </source>
</evidence>
<proteinExistence type="predicted"/>